<dbReference type="EMBL" id="JASCZI010034634">
    <property type="protein sequence ID" value="MED6129348.1"/>
    <property type="molecule type" value="Genomic_DNA"/>
</dbReference>
<gene>
    <name evidence="1" type="ORF">PIB30_107061</name>
</gene>
<evidence type="ECO:0000313" key="1">
    <source>
        <dbReference type="EMBL" id="MED6129348.1"/>
    </source>
</evidence>
<name>A0ABU6RZW4_9FABA</name>
<accession>A0ABU6RZW4</accession>
<keyword evidence="2" id="KW-1185">Reference proteome</keyword>
<dbReference type="Proteomes" id="UP001341840">
    <property type="component" value="Unassembled WGS sequence"/>
</dbReference>
<protein>
    <recommendedName>
        <fullName evidence="3">Secreted protein</fullName>
    </recommendedName>
</protein>
<proteinExistence type="predicted"/>
<comment type="caution">
    <text evidence="1">The sequence shown here is derived from an EMBL/GenBank/DDBJ whole genome shotgun (WGS) entry which is preliminary data.</text>
</comment>
<sequence length="127" mass="13812">MAAIPSCTVLAMWVIAAKNSRCPKSDSSSMVSHEKVDCGDVLYLVKELPFGSCQHQPQISSLPDRSSIYPGPLSDALPRGPPIQGPEPQFRGHLDSGGFCHILLSLQSKPVSPQAPLVTCLWYEPRR</sequence>
<evidence type="ECO:0000313" key="2">
    <source>
        <dbReference type="Proteomes" id="UP001341840"/>
    </source>
</evidence>
<evidence type="ECO:0008006" key="3">
    <source>
        <dbReference type="Google" id="ProtNLM"/>
    </source>
</evidence>
<organism evidence="1 2">
    <name type="scientific">Stylosanthes scabra</name>
    <dbReference type="NCBI Taxonomy" id="79078"/>
    <lineage>
        <taxon>Eukaryota</taxon>
        <taxon>Viridiplantae</taxon>
        <taxon>Streptophyta</taxon>
        <taxon>Embryophyta</taxon>
        <taxon>Tracheophyta</taxon>
        <taxon>Spermatophyta</taxon>
        <taxon>Magnoliopsida</taxon>
        <taxon>eudicotyledons</taxon>
        <taxon>Gunneridae</taxon>
        <taxon>Pentapetalae</taxon>
        <taxon>rosids</taxon>
        <taxon>fabids</taxon>
        <taxon>Fabales</taxon>
        <taxon>Fabaceae</taxon>
        <taxon>Papilionoideae</taxon>
        <taxon>50 kb inversion clade</taxon>
        <taxon>dalbergioids sensu lato</taxon>
        <taxon>Dalbergieae</taxon>
        <taxon>Pterocarpus clade</taxon>
        <taxon>Stylosanthes</taxon>
    </lineage>
</organism>
<reference evidence="1 2" key="1">
    <citation type="journal article" date="2023" name="Plants (Basel)">
        <title>Bridging the Gap: Combining Genomics and Transcriptomics Approaches to Understand Stylosanthes scabra, an Orphan Legume from the Brazilian Caatinga.</title>
        <authorList>
            <person name="Ferreira-Neto J.R.C."/>
            <person name="da Silva M.D."/>
            <person name="Binneck E."/>
            <person name="de Melo N.F."/>
            <person name="da Silva R.H."/>
            <person name="de Melo A.L.T.M."/>
            <person name="Pandolfi V."/>
            <person name="Bustamante F.O."/>
            <person name="Brasileiro-Vidal A.C."/>
            <person name="Benko-Iseppon A.M."/>
        </authorList>
    </citation>
    <scope>NUCLEOTIDE SEQUENCE [LARGE SCALE GENOMIC DNA]</scope>
    <source>
        <tissue evidence="1">Leaves</tissue>
    </source>
</reference>